<dbReference type="Proteomes" id="UP001165120">
    <property type="component" value="Unassembled WGS sequence"/>
</dbReference>
<evidence type="ECO:0000313" key="2">
    <source>
        <dbReference type="Proteomes" id="UP001165120"/>
    </source>
</evidence>
<sequence>MYDMLISSSRKKIIHLQRLAITHKNFHLIVENQLNIGSPKEQKRSITFSSISQKRLSTLNEGMCMILNRSDLRNNYDLNVMPYFSYRKFIRHKSSVAISHLDSSKSDEFFDFSNLLNDDTAFETPEHDELFFDLENEIDLLIQHQNSKGEDLIQNLISSSIKQPTLLKPKTLSYVQTKPSNVLKDYDERILTLSLKILKQKSRISKDRRGFLWPIGFRKKEYRVPQIPALDKKDSIEHNKKVYDSYIHELVTKDYGIHSELNQAVSKILLYLCDVKTFGQLIDANSITLCIGFFTRLQDEKKIKFLLEVILIDRLKLKPNAEIYNLLLWFVIANNKRRSTLSLLKMMYLTRVTTSLETWLTVYKSLSTVKTRLRMLQIMFHYGMDLQQVKYDLAKDIFKAKTFGLDFESNLENLNLIEPLSLFPNSENQLKQLKTYLDSLDCLHYFSKNDESLTDTLLMNTIIEVFLDYNMPEGALGFYREQVEKYNTPVNIKTCSIFIDYFLKSQNIPNAVALINTFMYQHKQNGKGLAFVSLIWRQLLLSCQHSKYHENWPTMMRIIYHRTFVVKDNRKLCFTKTRNKKSIEYKTMKKKYHLSNFKLDPPLTEQEKMYEKLVFDKVMYDFNKNSLLNGQENNEKLSSHFNESGHLCN</sequence>
<reference evidence="1" key="1">
    <citation type="submission" date="2023-04" db="EMBL/GenBank/DDBJ databases">
        <title>Candida boidinii NBRC 10035.</title>
        <authorList>
            <person name="Ichikawa N."/>
            <person name="Sato H."/>
            <person name="Tonouchi N."/>
        </authorList>
    </citation>
    <scope>NUCLEOTIDE SEQUENCE</scope>
    <source>
        <strain evidence="1">NBRC 10035</strain>
    </source>
</reference>
<gene>
    <name evidence="1" type="ORF">Cboi02_000429000</name>
</gene>
<evidence type="ECO:0000313" key="1">
    <source>
        <dbReference type="EMBL" id="GME74098.1"/>
    </source>
</evidence>
<keyword evidence="2" id="KW-1185">Reference proteome</keyword>
<comment type="caution">
    <text evidence="1">The sequence shown here is derived from an EMBL/GenBank/DDBJ whole genome shotgun (WGS) entry which is preliminary data.</text>
</comment>
<proteinExistence type="predicted"/>
<accession>A0A9W6WHY2</accession>
<dbReference type="EMBL" id="BSXN01001686">
    <property type="protein sequence ID" value="GME74098.1"/>
    <property type="molecule type" value="Genomic_DNA"/>
</dbReference>
<dbReference type="AlphaFoldDB" id="A0A9W6WHY2"/>
<name>A0A9W6WHY2_CANBO</name>
<organism evidence="1 2">
    <name type="scientific">Candida boidinii</name>
    <name type="common">Yeast</name>
    <dbReference type="NCBI Taxonomy" id="5477"/>
    <lineage>
        <taxon>Eukaryota</taxon>
        <taxon>Fungi</taxon>
        <taxon>Dikarya</taxon>
        <taxon>Ascomycota</taxon>
        <taxon>Saccharomycotina</taxon>
        <taxon>Pichiomycetes</taxon>
        <taxon>Pichiales</taxon>
        <taxon>Pichiaceae</taxon>
        <taxon>Ogataea</taxon>
        <taxon>Ogataea/Candida clade</taxon>
    </lineage>
</organism>
<protein>
    <submittedName>
        <fullName evidence="1">Unnamed protein product</fullName>
    </submittedName>
</protein>